<feature type="domain" description="Nucleolus and neural progenitor protein-like N-terminal" evidence="1">
    <location>
        <begin position="5"/>
        <end position="182"/>
    </location>
</feature>
<dbReference type="PANTHER" id="PTHR34761">
    <property type="entry name" value="NUCLEOLUS AND NEURAL PROGENITOR PROTEIN"/>
    <property type="match status" value="1"/>
</dbReference>
<comment type="caution">
    <text evidence="2">The sequence shown here is derived from an EMBL/GenBank/DDBJ whole genome shotgun (WGS) entry which is preliminary data.</text>
</comment>
<dbReference type="Pfam" id="PF14780">
    <property type="entry name" value="NEPRO_N"/>
    <property type="match status" value="1"/>
</dbReference>
<keyword evidence="3" id="KW-1185">Reference proteome</keyword>
<accession>A0A0L7L4I9</accession>
<proteinExistence type="predicted"/>
<reference evidence="2 3" key="1">
    <citation type="journal article" date="2015" name="Genome Biol. Evol.">
        <title>The genome of winter moth (Operophtera brumata) provides a genomic perspective on sexual dimorphism and phenology.</title>
        <authorList>
            <person name="Derks M.F."/>
            <person name="Smit S."/>
            <person name="Salis L."/>
            <person name="Schijlen E."/>
            <person name="Bossers A."/>
            <person name="Mateman C."/>
            <person name="Pijl A.S."/>
            <person name="de Ridder D."/>
            <person name="Groenen M.A."/>
            <person name="Visser M.E."/>
            <person name="Megens H.J."/>
        </authorList>
    </citation>
    <scope>NUCLEOTIDE SEQUENCE [LARGE SCALE GENOMIC DNA]</scope>
    <source>
        <strain evidence="2">WM2013NL</strain>
        <tissue evidence="2">Head and thorax</tissue>
    </source>
</reference>
<evidence type="ECO:0000313" key="3">
    <source>
        <dbReference type="Proteomes" id="UP000037510"/>
    </source>
</evidence>
<sequence length="416" mass="48552">MLEPWKLMCLPPPPVQTTRLNKSIDVKGLEHACDNILRVLSKQYPLHKESALLSRFLYKYDKKFRNDIGYRNIRKTNSTLKKYLQLNLYKDIENFMAVLPKDDEYFPTRQMLEYVLVRIIAFSKIMLRIYVCSKRAAVFYLDRVKRGESHWMSLMPYALLSRMCSLSTVLLHHSTSWYACLYHYLTQLQSKGLKFLPSDYDLPADLDKWLDLKNIDNFGRFNWSQKKNINAHITMLDIEEHNTFDNILGYISKINEETELKSNETLVLSTVPTTDDGEAVSRDELLLTSAPEIDHGVAISRESLHVQPAAAKMDREAISQESINILNKFQKKISSDFKVTHYFGKVTNQKSLTDFIDKEEMYRNDGDERSLTCHLSFMQWQSLKSSLIKACDALSRSRKVEKKLQKVWKEKCLDCV</sequence>
<organism evidence="2 3">
    <name type="scientific">Operophtera brumata</name>
    <name type="common">Winter moth</name>
    <name type="synonym">Phalaena brumata</name>
    <dbReference type="NCBI Taxonomy" id="104452"/>
    <lineage>
        <taxon>Eukaryota</taxon>
        <taxon>Metazoa</taxon>
        <taxon>Ecdysozoa</taxon>
        <taxon>Arthropoda</taxon>
        <taxon>Hexapoda</taxon>
        <taxon>Insecta</taxon>
        <taxon>Pterygota</taxon>
        <taxon>Neoptera</taxon>
        <taxon>Endopterygota</taxon>
        <taxon>Lepidoptera</taxon>
        <taxon>Glossata</taxon>
        <taxon>Ditrysia</taxon>
        <taxon>Geometroidea</taxon>
        <taxon>Geometridae</taxon>
        <taxon>Larentiinae</taxon>
        <taxon>Operophtera</taxon>
    </lineage>
</organism>
<dbReference type="EMBL" id="JTDY01003002">
    <property type="protein sequence ID" value="KOB70330.1"/>
    <property type="molecule type" value="Genomic_DNA"/>
</dbReference>
<name>A0A0L7L4I9_OPEBR</name>
<protein>
    <recommendedName>
        <fullName evidence="1">Nucleolus and neural progenitor protein-like N-terminal domain-containing protein</fullName>
    </recommendedName>
</protein>
<dbReference type="Proteomes" id="UP000037510">
    <property type="component" value="Unassembled WGS sequence"/>
</dbReference>
<dbReference type="STRING" id="104452.A0A0L7L4I9"/>
<evidence type="ECO:0000313" key="2">
    <source>
        <dbReference type="EMBL" id="KOB70330.1"/>
    </source>
</evidence>
<evidence type="ECO:0000259" key="1">
    <source>
        <dbReference type="Pfam" id="PF14780"/>
    </source>
</evidence>
<dbReference type="GO" id="GO:0005634">
    <property type="term" value="C:nucleus"/>
    <property type="evidence" value="ECO:0007669"/>
    <property type="project" value="TreeGrafter"/>
</dbReference>
<dbReference type="AlphaFoldDB" id="A0A0L7L4I9"/>
<gene>
    <name evidence="2" type="ORF">OBRU01_15483</name>
</gene>
<dbReference type="GO" id="GO:0045747">
    <property type="term" value="P:positive regulation of Notch signaling pathway"/>
    <property type="evidence" value="ECO:0007669"/>
    <property type="project" value="TreeGrafter"/>
</dbReference>
<dbReference type="InterPro" id="IPR027951">
    <property type="entry name" value="Nepro_N"/>
</dbReference>
<dbReference type="InterPro" id="IPR052835">
    <property type="entry name" value="Nepro"/>
</dbReference>
<dbReference type="PANTHER" id="PTHR34761:SF1">
    <property type="entry name" value="NUCLEOLUS AND NEURAL PROGENITOR PROTEIN"/>
    <property type="match status" value="1"/>
</dbReference>